<feature type="transmembrane region" description="Helical" evidence="2">
    <location>
        <begin position="252"/>
        <end position="274"/>
    </location>
</feature>
<dbReference type="EMBL" id="JACYFG010000006">
    <property type="protein sequence ID" value="MBD5778933.1"/>
    <property type="molecule type" value="Genomic_DNA"/>
</dbReference>
<name>A0A927IGQ8_9BACT</name>
<feature type="transmembrane region" description="Helical" evidence="2">
    <location>
        <begin position="41"/>
        <end position="65"/>
    </location>
</feature>
<sequence length="460" mass="48661">MSSSAGKSSRGQSQWLKSGYGSAEVGLVSMEVMLQVYLLELYVSAGLSPALAGTALALAVVWDAVSDPLMGLISDRTTAATARGKRLWYVLLGAPFMSVSFLYLFSPDAQASESLLFWQLLGWYLILNTAITMVVVPYLALINDLAKDARERAGFFGWRLVFSGGGLILGLAIPAVLAIAAGESLESGDREALLENRSESSLWIAVAALFFVVVAMATVWTASGSARADTFGGASRLMDAFKSAFRSRGFRFVVAAFMFIAMGRAVNGSLALIFYKGTLGFTDQQVALALMGLSVTVMAATPAWVHFGGRFGKLRLSLYGALGLTVLTAVAYPLMPPQSVGPVLLVVVIGGLVASSVVLLEALFSDVVQEDGDDSQLSLGGAYYGLWRTATKMARAGGLAVSGAFLWSIGFEEGGGEQSDGVYRAVAWAFGPGVAVFFAGGTWVLWSMRQRGILTKGDKE</sequence>
<dbReference type="PANTHER" id="PTHR11328">
    <property type="entry name" value="MAJOR FACILITATOR SUPERFAMILY DOMAIN-CONTAINING PROTEIN"/>
    <property type="match status" value="1"/>
</dbReference>
<dbReference type="GO" id="GO:0005886">
    <property type="term" value="C:plasma membrane"/>
    <property type="evidence" value="ECO:0007669"/>
    <property type="project" value="TreeGrafter"/>
</dbReference>
<dbReference type="RefSeq" id="WP_191616058.1">
    <property type="nucleotide sequence ID" value="NZ_JACYFG010000006.1"/>
</dbReference>
<keyword evidence="2" id="KW-0472">Membrane</keyword>
<feature type="transmembrane region" description="Helical" evidence="2">
    <location>
        <begin position="422"/>
        <end position="446"/>
    </location>
</feature>
<feature type="transmembrane region" description="Helical" evidence="2">
    <location>
        <begin position="160"/>
        <end position="182"/>
    </location>
</feature>
<gene>
    <name evidence="3" type="ORF">IEN85_05470</name>
</gene>
<dbReference type="AlphaFoldDB" id="A0A927IGQ8"/>
<feature type="transmembrane region" description="Helical" evidence="2">
    <location>
        <begin position="286"/>
        <end position="304"/>
    </location>
</feature>
<feature type="transmembrane region" description="Helical" evidence="2">
    <location>
        <begin position="202"/>
        <end position="222"/>
    </location>
</feature>
<evidence type="ECO:0000313" key="3">
    <source>
        <dbReference type="EMBL" id="MBD5778933.1"/>
    </source>
</evidence>
<feature type="transmembrane region" description="Helical" evidence="2">
    <location>
        <begin position="117"/>
        <end position="140"/>
    </location>
</feature>
<dbReference type="GO" id="GO:0008643">
    <property type="term" value="P:carbohydrate transport"/>
    <property type="evidence" value="ECO:0007669"/>
    <property type="project" value="InterPro"/>
</dbReference>
<keyword evidence="2" id="KW-1133">Transmembrane helix</keyword>
<feature type="transmembrane region" description="Helical" evidence="2">
    <location>
        <begin position="393"/>
        <end position="410"/>
    </location>
</feature>
<dbReference type="InterPro" id="IPR039672">
    <property type="entry name" value="MFS_2"/>
</dbReference>
<evidence type="ECO:0000256" key="1">
    <source>
        <dbReference type="ARBA" id="ARBA00009617"/>
    </source>
</evidence>
<feature type="transmembrane region" description="Helical" evidence="2">
    <location>
        <begin position="340"/>
        <end position="360"/>
    </location>
</feature>
<organism evidence="3 4">
    <name type="scientific">Pelagicoccus enzymogenes</name>
    <dbReference type="NCBI Taxonomy" id="2773457"/>
    <lineage>
        <taxon>Bacteria</taxon>
        <taxon>Pseudomonadati</taxon>
        <taxon>Verrucomicrobiota</taxon>
        <taxon>Opitutia</taxon>
        <taxon>Puniceicoccales</taxon>
        <taxon>Pelagicoccaceae</taxon>
        <taxon>Pelagicoccus</taxon>
    </lineage>
</organism>
<accession>A0A927IGQ8</accession>
<feature type="transmembrane region" description="Helical" evidence="2">
    <location>
        <begin position="316"/>
        <end position="334"/>
    </location>
</feature>
<protein>
    <submittedName>
        <fullName evidence="3">MFS transporter</fullName>
    </submittedName>
</protein>
<dbReference type="Pfam" id="PF13347">
    <property type="entry name" value="MFS_2"/>
    <property type="match status" value="1"/>
</dbReference>
<dbReference type="Gene3D" id="1.20.1250.20">
    <property type="entry name" value="MFS general substrate transporter like domains"/>
    <property type="match status" value="2"/>
</dbReference>
<feature type="transmembrane region" description="Helical" evidence="2">
    <location>
        <begin position="86"/>
        <end position="105"/>
    </location>
</feature>
<dbReference type="Proteomes" id="UP000622317">
    <property type="component" value="Unassembled WGS sequence"/>
</dbReference>
<proteinExistence type="inferred from homology"/>
<evidence type="ECO:0000256" key="2">
    <source>
        <dbReference type="SAM" id="Phobius"/>
    </source>
</evidence>
<dbReference type="GO" id="GO:0015293">
    <property type="term" value="F:symporter activity"/>
    <property type="evidence" value="ECO:0007669"/>
    <property type="project" value="InterPro"/>
</dbReference>
<keyword evidence="2" id="KW-0812">Transmembrane</keyword>
<comment type="similarity">
    <text evidence="1">Belongs to the sodium:galactoside symporter (TC 2.A.2) family.</text>
</comment>
<reference evidence="3" key="1">
    <citation type="submission" date="2020-09" db="EMBL/GenBank/DDBJ databases">
        <title>Pelagicoccus enzymogenes sp. nov. with an EPS production, isolated from marine sediment.</title>
        <authorList>
            <person name="Feng X."/>
        </authorList>
    </citation>
    <scope>NUCLEOTIDE SEQUENCE</scope>
    <source>
        <strain evidence="3">NFK12</strain>
    </source>
</reference>
<evidence type="ECO:0000313" key="4">
    <source>
        <dbReference type="Proteomes" id="UP000622317"/>
    </source>
</evidence>
<dbReference type="PANTHER" id="PTHR11328:SF24">
    <property type="entry name" value="MAJOR FACILITATOR SUPERFAMILY (MFS) PROFILE DOMAIN-CONTAINING PROTEIN"/>
    <property type="match status" value="1"/>
</dbReference>
<dbReference type="InterPro" id="IPR036259">
    <property type="entry name" value="MFS_trans_sf"/>
</dbReference>
<keyword evidence="4" id="KW-1185">Reference proteome</keyword>
<comment type="caution">
    <text evidence="3">The sequence shown here is derived from an EMBL/GenBank/DDBJ whole genome shotgun (WGS) entry which is preliminary data.</text>
</comment>
<dbReference type="SUPFAM" id="SSF103473">
    <property type="entry name" value="MFS general substrate transporter"/>
    <property type="match status" value="1"/>
</dbReference>